<dbReference type="AlphaFoldDB" id="A0A7X2TB05"/>
<accession>A0A7X2TB05</accession>
<dbReference type="SUPFAM" id="SSF54171">
    <property type="entry name" value="DNA-binding domain"/>
    <property type="match status" value="1"/>
</dbReference>
<dbReference type="InterPro" id="IPR016177">
    <property type="entry name" value="DNA-bd_dom_sf"/>
</dbReference>
<dbReference type="EMBL" id="VUMO01000007">
    <property type="protein sequence ID" value="MSS20021.1"/>
    <property type="molecule type" value="Genomic_DNA"/>
</dbReference>
<dbReference type="GO" id="GO:0003677">
    <property type="term" value="F:DNA binding"/>
    <property type="evidence" value="ECO:0007669"/>
    <property type="project" value="InterPro"/>
</dbReference>
<gene>
    <name evidence="1" type="ORF">FYJ52_06375</name>
</gene>
<protein>
    <submittedName>
        <fullName evidence="1">AP2 domain-containing protein</fullName>
    </submittedName>
</protein>
<sequence>MAKDQELIGKKFGRLTVLEVFRTEKGAKQCRCRCDCGKETTVYYSNLVSGRTRSCGCLMKENQHQYRDLSGMQFGALLALAPTEKRGPDGAIIWKCRCRCGRICEVNERYLVRGYRRDCGCGCSKKSEEKRKGHPVDLTGKTFGELTALYPTDQRDKKGSLIWHCRCSCGREKDFSEDVLLHGNTVSCGHVREENGKKLHKNLHFVENSCVEFLKRKKRSDNKTGHTGVYRTPYGTYRASITLNKVRHNLGTYPTLAEAIAAREQGFEKYHKPFLDKYEKSEKE</sequence>
<reference evidence="1 2" key="1">
    <citation type="submission" date="2019-08" db="EMBL/GenBank/DDBJ databases">
        <title>In-depth cultivation of the pig gut microbiome towards novel bacterial diversity and tailored functional studies.</title>
        <authorList>
            <person name="Wylensek D."/>
            <person name="Hitch T.C.A."/>
            <person name="Clavel T."/>
        </authorList>
    </citation>
    <scope>NUCLEOTIDE SEQUENCE [LARGE SCALE GENOMIC DNA]</scope>
    <source>
        <strain evidence="1 2">RF-744-FAT-4</strain>
    </source>
</reference>
<dbReference type="RefSeq" id="WP_154576401.1">
    <property type="nucleotide sequence ID" value="NZ_VUMO01000007.1"/>
</dbReference>
<name>A0A7X2TB05_9FIRM</name>
<dbReference type="Proteomes" id="UP000461754">
    <property type="component" value="Unassembled WGS sequence"/>
</dbReference>
<keyword evidence="2" id="KW-1185">Reference proteome</keyword>
<organism evidence="1 2">
    <name type="scientific">Pseudoramibacter porci</name>
    <dbReference type="NCBI Taxonomy" id="2606631"/>
    <lineage>
        <taxon>Bacteria</taxon>
        <taxon>Bacillati</taxon>
        <taxon>Bacillota</taxon>
        <taxon>Clostridia</taxon>
        <taxon>Eubacteriales</taxon>
        <taxon>Eubacteriaceae</taxon>
        <taxon>Pseudoramibacter</taxon>
    </lineage>
</organism>
<comment type="caution">
    <text evidence="1">The sequence shown here is derived from an EMBL/GenBank/DDBJ whole genome shotgun (WGS) entry which is preliminary data.</text>
</comment>
<proteinExistence type="predicted"/>
<evidence type="ECO:0000313" key="2">
    <source>
        <dbReference type="Proteomes" id="UP000461754"/>
    </source>
</evidence>
<evidence type="ECO:0000313" key="1">
    <source>
        <dbReference type="EMBL" id="MSS20021.1"/>
    </source>
</evidence>